<keyword evidence="4" id="KW-1185">Reference proteome</keyword>
<evidence type="ECO:0000256" key="2">
    <source>
        <dbReference type="ARBA" id="ARBA00023163"/>
    </source>
</evidence>
<keyword evidence="2" id="KW-0804">Transcription</keyword>
<comment type="caution">
    <text evidence="3">The sequence shown here is derived from an EMBL/GenBank/DDBJ whole genome shotgun (WGS) entry which is preliminary data.</text>
</comment>
<proteinExistence type="predicted"/>
<evidence type="ECO:0000313" key="3">
    <source>
        <dbReference type="EMBL" id="MFC4654357.1"/>
    </source>
</evidence>
<organism evidence="3 4">
    <name type="scientific">Rheinheimera marina</name>
    <dbReference type="NCBI Taxonomy" id="1774958"/>
    <lineage>
        <taxon>Bacteria</taxon>
        <taxon>Pseudomonadati</taxon>
        <taxon>Pseudomonadota</taxon>
        <taxon>Gammaproteobacteria</taxon>
        <taxon>Chromatiales</taxon>
        <taxon>Chromatiaceae</taxon>
        <taxon>Rheinheimera</taxon>
    </lineage>
</organism>
<reference evidence="4" key="1">
    <citation type="journal article" date="2019" name="Int. J. Syst. Evol. Microbiol.">
        <title>The Global Catalogue of Microorganisms (GCM) 10K type strain sequencing project: providing services to taxonomists for standard genome sequencing and annotation.</title>
        <authorList>
            <consortium name="The Broad Institute Genomics Platform"/>
            <consortium name="The Broad Institute Genome Sequencing Center for Infectious Disease"/>
            <person name="Wu L."/>
            <person name="Ma J."/>
        </authorList>
    </citation>
    <scope>NUCLEOTIDE SEQUENCE [LARGE SCALE GENOMIC DNA]</scope>
    <source>
        <strain evidence="4">DT28</strain>
    </source>
</reference>
<evidence type="ECO:0000256" key="1">
    <source>
        <dbReference type="ARBA" id="ARBA00023015"/>
    </source>
</evidence>
<dbReference type="RefSeq" id="WP_377332211.1">
    <property type="nucleotide sequence ID" value="NZ_JBHSGB010000005.1"/>
</dbReference>
<keyword evidence="1" id="KW-0805">Transcription regulation</keyword>
<dbReference type="EMBL" id="JBHSGB010000005">
    <property type="protein sequence ID" value="MFC4654357.1"/>
    <property type="molecule type" value="Genomic_DNA"/>
</dbReference>
<dbReference type="InterPro" id="IPR004356">
    <property type="entry name" value="Adhesin_operon_reg_prot"/>
</dbReference>
<evidence type="ECO:0000313" key="4">
    <source>
        <dbReference type="Proteomes" id="UP001595962"/>
    </source>
</evidence>
<dbReference type="Proteomes" id="UP001595962">
    <property type="component" value="Unassembled WGS sequence"/>
</dbReference>
<name>A0ABV9JIP3_9GAMM</name>
<gene>
    <name evidence="3" type="ORF">ACFO3I_04865</name>
</gene>
<dbReference type="Gene3D" id="1.10.10.2690">
    <property type="match status" value="1"/>
</dbReference>
<accession>A0ABV9JIP3</accession>
<sequence>MNYLTQGGETAERLNLLLALTKITSDDVKTALADYLVTGLSDATAANLNGLSHSNLKRALAKLQAVAATVEKIKELDWRHLKNAGKNQLTE</sequence>
<dbReference type="Pfam" id="PF03333">
    <property type="entry name" value="PapB"/>
    <property type="match status" value="1"/>
</dbReference>
<protein>
    <submittedName>
        <fullName evidence="3">PapB/FocB family fimbrial expression transcriptional regulator</fullName>
    </submittedName>
</protein>
<dbReference type="InterPro" id="IPR053721">
    <property type="entry name" value="Fimbrial_Adhesin_Reg"/>
</dbReference>